<reference evidence="2 3" key="1">
    <citation type="submission" date="2008-03" db="EMBL/GenBank/DDBJ databases">
        <title>The Genome Sequence of Verticillium dahliae VdLs.17.</title>
        <authorList>
            <consortium name="The Broad Institute Genome Sequencing Platform"/>
            <person name="Ma L.-J.J."/>
            <person name="Klosterman S.J."/>
            <person name="Subbarao K."/>
            <person name="Dobinson K."/>
            <person name="Veronese P."/>
            <person name="Kang S."/>
            <person name="Gold S.E."/>
            <person name="Young S."/>
            <person name="Jaffe D."/>
            <person name="Gnerre S."/>
            <person name="Berlin A."/>
            <person name="Heiman D."/>
            <person name="Hepburn T."/>
            <person name="Sykes S."/>
            <person name="Alvarado L."/>
            <person name="Kodira C.D."/>
            <person name="Lander E."/>
            <person name="Galagan J."/>
            <person name="Nusbaum C."/>
            <person name="Birren B."/>
        </authorList>
    </citation>
    <scope>NUCLEOTIDE SEQUENCE [LARGE SCALE GENOMIC DNA]</scope>
    <source>
        <strain evidence="3">VdLs.17 / ATCC MYA-4575 / FGSC 10137</strain>
    </source>
</reference>
<organism evidence="2 3">
    <name type="scientific">Verticillium dahliae (strain VdLs.17 / ATCC MYA-4575 / FGSC 10137)</name>
    <name type="common">Verticillium wilt</name>
    <dbReference type="NCBI Taxonomy" id="498257"/>
    <lineage>
        <taxon>Eukaryota</taxon>
        <taxon>Fungi</taxon>
        <taxon>Dikarya</taxon>
        <taxon>Ascomycota</taxon>
        <taxon>Pezizomycotina</taxon>
        <taxon>Sordariomycetes</taxon>
        <taxon>Hypocreomycetidae</taxon>
        <taxon>Glomerellales</taxon>
        <taxon>Plectosphaerellaceae</taxon>
        <taxon>Verticillium</taxon>
    </lineage>
</organism>
<dbReference type="Proteomes" id="UP000001611">
    <property type="component" value="Chromosome 6"/>
</dbReference>
<evidence type="ECO:0000313" key="3">
    <source>
        <dbReference type="Proteomes" id="UP000001611"/>
    </source>
</evidence>
<dbReference type="RefSeq" id="XP_009655228.1">
    <property type="nucleotide sequence ID" value="XM_009656933.1"/>
</dbReference>
<sequence length="123" mass="13065">MTAKYSYQVVKLSMREVSEVFFRAPLKPKTTRHKKCEQREREPGGADLLEQSRRPDPTPAACVVTGAVSFLRTCLWLEGVGSTSVGEADDGPAYVPGNAELVVTVGRLGRRGSRGGGGGGSLG</sequence>
<dbReference type="GeneID" id="20704531"/>
<feature type="region of interest" description="Disordered" evidence="1">
    <location>
        <begin position="29"/>
        <end position="59"/>
    </location>
</feature>
<name>G2X045_VERDV</name>
<accession>G2X045</accession>
<dbReference type="AlphaFoldDB" id="G2X045"/>
<keyword evidence="3" id="KW-1185">Reference proteome</keyword>
<protein>
    <submittedName>
        <fullName evidence="2">Uncharacterized protein</fullName>
    </submittedName>
</protein>
<dbReference type="InParanoid" id="G2X045"/>
<feature type="compositionally biased region" description="Basic and acidic residues" evidence="1">
    <location>
        <begin position="37"/>
        <end position="56"/>
    </location>
</feature>
<dbReference type="EMBL" id="DS572699">
    <property type="protein sequence ID" value="EGY21628.1"/>
    <property type="molecule type" value="Genomic_DNA"/>
</dbReference>
<dbReference type="KEGG" id="vda:VDAG_03068"/>
<proteinExistence type="predicted"/>
<evidence type="ECO:0000313" key="2">
    <source>
        <dbReference type="EMBL" id="EGY21628.1"/>
    </source>
</evidence>
<evidence type="ECO:0000256" key="1">
    <source>
        <dbReference type="SAM" id="MobiDB-lite"/>
    </source>
</evidence>
<gene>
    <name evidence="2" type="ORF">VDAG_03068</name>
</gene>
<dbReference type="HOGENOM" id="CLU_2016965_0_0_1"/>